<proteinExistence type="predicted"/>
<keyword evidence="1" id="KW-1133">Transmembrane helix</keyword>
<feature type="transmembrane region" description="Helical" evidence="1">
    <location>
        <begin position="25"/>
        <end position="47"/>
    </location>
</feature>
<organism evidence="2 3">
    <name type="scientific">Lupinus albus</name>
    <name type="common">White lupine</name>
    <name type="synonym">Lupinus termis</name>
    <dbReference type="NCBI Taxonomy" id="3870"/>
    <lineage>
        <taxon>Eukaryota</taxon>
        <taxon>Viridiplantae</taxon>
        <taxon>Streptophyta</taxon>
        <taxon>Embryophyta</taxon>
        <taxon>Tracheophyta</taxon>
        <taxon>Spermatophyta</taxon>
        <taxon>Magnoliopsida</taxon>
        <taxon>eudicotyledons</taxon>
        <taxon>Gunneridae</taxon>
        <taxon>Pentapetalae</taxon>
        <taxon>rosids</taxon>
        <taxon>fabids</taxon>
        <taxon>Fabales</taxon>
        <taxon>Fabaceae</taxon>
        <taxon>Papilionoideae</taxon>
        <taxon>50 kb inversion clade</taxon>
        <taxon>genistoids sensu lato</taxon>
        <taxon>core genistoids</taxon>
        <taxon>Genisteae</taxon>
        <taxon>Lupinus</taxon>
    </lineage>
</organism>
<dbReference type="Proteomes" id="UP000447434">
    <property type="component" value="Chromosome 20"/>
</dbReference>
<keyword evidence="3" id="KW-1185">Reference proteome</keyword>
<reference evidence="3" key="1">
    <citation type="journal article" date="2020" name="Nat. Commun.">
        <title>Genome sequence of the cluster root forming white lupin.</title>
        <authorList>
            <person name="Hufnagel B."/>
            <person name="Marques A."/>
            <person name="Soriano A."/>
            <person name="Marques L."/>
            <person name="Divol F."/>
            <person name="Doumas P."/>
            <person name="Sallet E."/>
            <person name="Mancinotti D."/>
            <person name="Carrere S."/>
            <person name="Marande W."/>
            <person name="Arribat S."/>
            <person name="Keller J."/>
            <person name="Huneau C."/>
            <person name="Blein T."/>
            <person name="Aime D."/>
            <person name="Laguerre M."/>
            <person name="Taylor J."/>
            <person name="Schubert V."/>
            <person name="Nelson M."/>
            <person name="Geu-Flores F."/>
            <person name="Crespi M."/>
            <person name="Gallardo-Guerrero K."/>
            <person name="Delaux P.-M."/>
            <person name="Salse J."/>
            <person name="Berges H."/>
            <person name="Guyot R."/>
            <person name="Gouzy J."/>
            <person name="Peret B."/>
        </authorList>
    </citation>
    <scope>NUCLEOTIDE SEQUENCE [LARGE SCALE GENOMIC DNA]</scope>
    <source>
        <strain evidence="3">cv. Amiga</strain>
    </source>
</reference>
<evidence type="ECO:0000256" key="1">
    <source>
        <dbReference type="SAM" id="Phobius"/>
    </source>
</evidence>
<keyword evidence="1" id="KW-0472">Membrane</keyword>
<protein>
    <submittedName>
        <fullName evidence="2">Putative cation/H+ exchanger, CPA1 family</fullName>
    </submittedName>
</protein>
<sequence>MQAGLLTAYLLKALSFGRHSSIREIALMMLMAYLSYMLSEVLEVHIVR</sequence>
<gene>
    <name evidence="2" type="ORF">Lalb_Chr20g0116191</name>
</gene>
<dbReference type="AlphaFoldDB" id="A0A6A4NPT3"/>
<comment type="caution">
    <text evidence="2">The sequence shown here is derived from an EMBL/GenBank/DDBJ whole genome shotgun (WGS) entry which is preliminary data.</text>
</comment>
<name>A0A6A4NPT3_LUPAL</name>
<dbReference type="EMBL" id="WOCE01000020">
    <property type="protein sequence ID" value="KAE9591220.1"/>
    <property type="molecule type" value="Genomic_DNA"/>
</dbReference>
<evidence type="ECO:0000313" key="3">
    <source>
        <dbReference type="Proteomes" id="UP000447434"/>
    </source>
</evidence>
<keyword evidence="1" id="KW-0812">Transmembrane</keyword>
<accession>A0A6A4NPT3</accession>
<evidence type="ECO:0000313" key="2">
    <source>
        <dbReference type="EMBL" id="KAE9591220.1"/>
    </source>
</evidence>